<evidence type="ECO:0000313" key="6">
    <source>
        <dbReference type="EMBL" id="XBO40083.1"/>
    </source>
</evidence>
<dbReference type="SUPFAM" id="SSF46785">
    <property type="entry name" value="Winged helix' DNA-binding domain"/>
    <property type="match status" value="1"/>
</dbReference>
<evidence type="ECO:0000256" key="2">
    <source>
        <dbReference type="ARBA" id="ARBA00023125"/>
    </source>
</evidence>
<accession>A0AAU7JIJ8</accession>
<dbReference type="SUPFAM" id="SSF64288">
    <property type="entry name" value="Chorismate lyase-like"/>
    <property type="match status" value="1"/>
</dbReference>
<evidence type="ECO:0000259" key="5">
    <source>
        <dbReference type="PROSITE" id="PS50949"/>
    </source>
</evidence>
<dbReference type="SMART" id="SM00345">
    <property type="entry name" value="HTH_GNTR"/>
    <property type="match status" value="1"/>
</dbReference>
<dbReference type="GO" id="GO:0003700">
    <property type="term" value="F:DNA-binding transcription factor activity"/>
    <property type="evidence" value="ECO:0007669"/>
    <property type="project" value="InterPro"/>
</dbReference>
<dbReference type="Pfam" id="PF07702">
    <property type="entry name" value="UTRA"/>
    <property type="match status" value="1"/>
</dbReference>
<feature type="region of interest" description="Disordered" evidence="4">
    <location>
        <begin position="244"/>
        <end position="275"/>
    </location>
</feature>
<feature type="compositionally biased region" description="Basic residues" evidence="4">
    <location>
        <begin position="265"/>
        <end position="275"/>
    </location>
</feature>
<dbReference type="SMART" id="SM00866">
    <property type="entry name" value="UTRA"/>
    <property type="match status" value="1"/>
</dbReference>
<dbReference type="InterPro" id="IPR050679">
    <property type="entry name" value="Bact_HTH_transcr_reg"/>
</dbReference>
<dbReference type="PANTHER" id="PTHR44846:SF1">
    <property type="entry name" value="MANNOSYL-D-GLYCERATE TRANSPORT_METABOLISM SYSTEM REPRESSOR MNGR-RELATED"/>
    <property type="match status" value="1"/>
</dbReference>
<name>A0AAU7JIJ8_9HYPH</name>
<dbReference type="EMBL" id="CP157484">
    <property type="protein sequence ID" value="XBO40083.1"/>
    <property type="molecule type" value="Genomic_DNA"/>
</dbReference>
<dbReference type="InterPro" id="IPR028978">
    <property type="entry name" value="Chorismate_lyase_/UTRA_dom_sf"/>
</dbReference>
<dbReference type="CDD" id="cd07377">
    <property type="entry name" value="WHTH_GntR"/>
    <property type="match status" value="1"/>
</dbReference>
<dbReference type="InterPro" id="IPR011663">
    <property type="entry name" value="UTRA"/>
</dbReference>
<gene>
    <name evidence="6" type="ORF">ABEG18_04695</name>
</gene>
<dbReference type="PANTHER" id="PTHR44846">
    <property type="entry name" value="MANNOSYL-D-GLYCERATE TRANSPORT/METABOLISM SYSTEM REPRESSOR MNGR-RELATED"/>
    <property type="match status" value="1"/>
</dbReference>
<protein>
    <submittedName>
        <fullName evidence="6">GntR family transcriptional regulator</fullName>
    </submittedName>
</protein>
<dbReference type="Gene3D" id="1.10.10.10">
    <property type="entry name" value="Winged helix-like DNA-binding domain superfamily/Winged helix DNA-binding domain"/>
    <property type="match status" value="1"/>
</dbReference>
<dbReference type="Pfam" id="PF00392">
    <property type="entry name" value="GntR"/>
    <property type="match status" value="1"/>
</dbReference>
<feature type="domain" description="HTH gntR-type" evidence="5">
    <location>
        <begin position="6"/>
        <end position="74"/>
    </location>
</feature>
<dbReference type="InterPro" id="IPR000524">
    <property type="entry name" value="Tscrpt_reg_HTH_GntR"/>
</dbReference>
<sequence>MAGVELPKARQVYLVLRERIASGGLSSGDALPGEQALAAEHSVSRITVRRALAELEREGLIDRRRGAGTFVTSRHAAKPVVADLADVLTNLIQMGRSTDVRLLAFGYQDPSAAVAEALRLAPGERVQRSVRVRIIDGEPFSFLTTQVPERIGVTYSEGELASRPLLALLERSGVLVDRATQEISAVLAPPEAAAALGVDIGSALIALTRVVYDGDGRGVEHLSALYRPDRYAFRMDLTRTGANGGRRWAPTSVANDAAPAETKPSSRKRGPNSRV</sequence>
<dbReference type="GO" id="GO:0045892">
    <property type="term" value="P:negative regulation of DNA-templated transcription"/>
    <property type="evidence" value="ECO:0007669"/>
    <property type="project" value="TreeGrafter"/>
</dbReference>
<keyword evidence="1" id="KW-0805">Transcription regulation</keyword>
<dbReference type="RefSeq" id="WP_406856937.1">
    <property type="nucleotide sequence ID" value="NZ_CP157484.1"/>
</dbReference>
<evidence type="ECO:0000256" key="3">
    <source>
        <dbReference type="ARBA" id="ARBA00023163"/>
    </source>
</evidence>
<keyword evidence="2" id="KW-0238">DNA-binding</keyword>
<dbReference type="PROSITE" id="PS50949">
    <property type="entry name" value="HTH_GNTR"/>
    <property type="match status" value="1"/>
</dbReference>
<dbReference type="AlphaFoldDB" id="A0AAU7JIJ8"/>
<reference evidence="6" key="1">
    <citation type="submission" date="2024-05" db="EMBL/GenBank/DDBJ databases">
        <authorList>
            <person name="Kim S."/>
            <person name="Heo J."/>
            <person name="Choi H."/>
            <person name="Choi Y."/>
            <person name="Kwon S.-W."/>
            <person name="Kim Y."/>
        </authorList>
    </citation>
    <scope>NUCLEOTIDE SEQUENCE</scope>
    <source>
        <strain evidence="6">KACC 23698</strain>
    </source>
</reference>
<evidence type="ECO:0000256" key="4">
    <source>
        <dbReference type="SAM" id="MobiDB-lite"/>
    </source>
</evidence>
<dbReference type="InterPro" id="IPR036388">
    <property type="entry name" value="WH-like_DNA-bd_sf"/>
</dbReference>
<keyword evidence="3" id="KW-0804">Transcription</keyword>
<proteinExistence type="predicted"/>
<dbReference type="PRINTS" id="PR00035">
    <property type="entry name" value="HTHGNTR"/>
</dbReference>
<organism evidence="6">
    <name type="scientific">Alsobacter sp. KACC 23698</name>
    <dbReference type="NCBI Taxonomy" id="3149229"/>
    <lineage>
        <taxon>Bacteria</taxon>
        <taxon>Pseudomonadati</taxon>
        <taxon>Pseudomonadota</taxon>
        <taxon>Alphaproteobacteria</taxon>
        <taxon>Hyphomicrobiales</taxon>
        <taxon>Alsobacteraceae</taxon>
        <taxon>Alsobacter</taxon>
    </lineage>
</organism>
<dbReference type="GO" id="GO:0003677">
    <property type="term" value="F:DNA binding"/>
    <property type="evidence" value="ECO:0007669"/>
    <property type="project" value="UniProtKB-KW"/>
</dbReference>
<dbReference type="Gene3D" id="3.40.1410.10">
    <property type="entry name" value="Chorismate lyase-like"/>
    <property type="match status" value="1"/>
</dbReference>
<evidence type="ECO:0000256" key="1">
    <source>
        <dbReference type="ARBA" id="ARBA00023015"/>
    </source>
</evidence>
<dbReference type="InterPro" id="IPR036390">
    <property type="entry name" value="WH_DNA-bd_sf"/>
</dbReference>